<evidence type="ECO:0000259" key="2">
    <source>
        <dbReference type="Pfam" id="PF03713"/>
    </source>
</evidence>
<keyword evidence="4" id="KW-1185">Reference proteome</keyword>
<gene>
    <name evidence="3" type="ORF">J4G78_06330</name>
</gene>
<organism evidence="3 4">
    <name type="scientific">Parasphingorhabdus cellanae</name>
    <dbReference type="NCBI Taxonomy" id="2806553"/>
    <lineage>
        <taxon>Bacteria</taxon>
        <taxon>Pseudomonadati</taxon>
        <taxon>Pseudomonadota</taxon>
        <taxon>Alphaproteobacteria</taxon>
        <taxon>Sphingomonadales</taxon>
        <taxon>Sphingomonadaceae</taxon>
        <taxon>Parasphingorhabdus</taxon>
    </lineage>
</organism>
<proteinExistence type="predicted"/>
<dbReference type="Pfam" id="PF03713">
    <property type="entry name" value="DUF305"/>
    <property type="match status" value="1"/>
</dbReference>
<dbReference type="PANTHER" id="PTHR36933">
    <property type="entry name" value="SLL0788 PROTEIN"/>
    <property type="match status" value="1"/>
</dbReference>
<dbReference type="EMBL" id="CP071794">
    <property type="protein sequence ID" value="QTD57745.1"/>
    <property type="molecule type" value="Genomic_DNA"/>
</dbReference>
<accession>A0ABX7T803</accession>
<reference evidence="3 4" key="1">
    <citation type="submission" date="2021-03" db="EMBL/GenBank/DDBJ databases">
        <title>Complete genome of Parasphingorhabdus_sp.JHSY0214.</title>
        <authorList>
            <person name="Yoo J.H."/>
            <person name="Bae J.W."/>
        </authorList>
    </citation>
    <scope>NUCLEOTIDE SEQUENCE [LARGE SCALE GENOMIC DNA]</scope>
    <source>
        <strain evidence="3 4">JHSY0214</strain>
    </source>
</reference>
<sequence length="112" mass="12537">MRANAKMHADMGKTIDPDPDIAFMQGMIPHHQGAVEMAEIVLKHGKDPETRDLAQQIINSQNKEIAQMREWLEKRDALPARKSLLPKSLENTGKVADIPQVTPADPEDHSNH</sequence>
<dbReference type="Gene3D" id="1.20.1260.10">
    <property type="match status" value="1"/>
</dbReference>
<evidence type="ECO:0000256" key="1">
    <source>
        <dbReference type="SAM" id="MobiDB-lite"/>
    </source>
</evidence>
<protein>
    <submittedName>
        <fullName evidence="3">DUF305 domain-containing protein</fullName>
    </submittedName>
</protein>
<name>A0ABX7T803_9SPHN</name>
<dbReference type="Proteomes" id="UP000663923">
    <property type="component" value="Chromosome"/>
</dbReference>
<feature type="domain" description="DUF305" evidence="2">
    <location>
        <begin position="20"/>
        <end position="83"/>
    </location>
</feature>
<dbReference type="RefSeq" id="WP_207990483.1">
    <property type="nucleotide sequence ID" value="NZ_CP071794.1"/>
</dbReference>
<dbReference type="PANTHER" id="PTHR36933:SF1">
    <property type="entry name" value="SLL0788 PROTEIN"/>
    <property type="match status" value="1"/>
</dbReference>
<evidence type="ECO:0000313" key="4">
    <source>
        <dbReference type="Proteomes" id="UP000663923"/>
    </source>
</evidence>
<dbReference type="InterPro" id="IPR012347">
    <property type="entry name" value="Ferritin-like"/>
</dbReference>
<evidence type="ECO:0000313" key="3">
    <source>
        <dbReference type="EMBL" id="QTD57745.1"/>
    </source>
</evidence>
<feature type="region of interest" description="Disordered" evidence="1">
    <location>
        <begin position="83"/>
        <end position="112"/>
    </location>
</feature>
<dbReference type="InterPro" id="IPR005183">
    <property type="entry name" value="DUF305_CopM-like"/>
</dbReference>